<dbReference type="Proteomes" id="UP000650628">
    <property type="component" value="Unassembled WGS sequence"/>
</dbReference>
<evidence type="ECO:0000313" key="2">
    <source>
        <dbReference type="Proteomes" id="UP000650628"/>
    </source>
</evidence>
<proteinExistence type="predicted"/>
<name>A0A8J3X8Y1_9ACTN</name>
<comment type="caution">
    <text evidence="1">The sequence shown here is derived from an EMBL/GenBank/DDBJ whole genome shotgun (WGS) entry which is preliminary data.</text>
</comment>
<reference evidence="1 2" key="1">
    <citation type="submission" date="2021-01" db="EMBL/GenBank/DDBJ databases">
        <title>Whole genome shotgun sequence of Planotetraspora mira NBRC 15435.</title>
        <authorList>
            <person name="Komaki H."/>
            <person name="Tamura T."/>
        </authorList>
    </citation>
    <scope>NUCLEOTIDE SEQUENCE [LARGE SCALE GENOMIC DNA]</scope>
    <source>
        <strain evidence="1 2">NBRC 15435</strain>
    </source>
</reference>
<gene>
    <name evidence="1" type="ORF">Pmi06nite_57420</name>
</gene>
<keyword evidence="2" id="KW-1185">Reference proteome</keyword>
<organism evidence="1 2">
    <name type="scientific">Planotetraspora mira</name>
    <dbReference type="NCBI Taxonomy" id="58121"/>
    <lineage>
        <taxon>Bacteria</taxon>
        <taxon>Bacillati</taxon>
        <taxon>Actinomycetota</taxon>
        <taxon>Actinomycetes</taxon>
        <taxon>Streptosporangiales</taxon>
        <taxon>Streptosporangiaceae</taxon>
        <taxon>Planotetraspora</taxon>
    </lineage>
</organism>
<protein>
    <submittedName>
        <fullName evidence="1">Uncharacterized protein</fullName>
    </submittedName>
</protein>
<dbReference type="RefSeq" id="WP_203956203.1">
    <property type="nucleotide sequence ID" value="NZ_BOOO01000034.1"/>
</dbReference>
<dbReference type="AlphaFoldDB" id="A0A8J3X8Y1"/>
<dbReference type="EMBL" id="BOOO01000034">
    <property type="protein sequence ID" value="GII32300.1"/>
    <property type="molecule type" value="Genomic_DNA"/>
</dbReference>
<accession>A0A8J3X8Y1</accession>
<evidence type="ECO:0000313" key="1">
    <source>
        <dbReference type="EMBL" id="GII32300.1"/>
    </source>
</evidence>
<sequence length="201" mass="21808">MATEANVTKHDADLSQDVSRRLEDLGPDLAGHQVLLLPTEMREGVTYYKPEEVNSGRMARQVFLDAAYLDAGQDRRFLHEYSAGWVLDFALAVGQNLSADGLIAIGRYILARAGYAISNKRHDGPLEAVPTRVTIGRVDRKSDGTVVVRNVCFEGHSEGVSMAVKEFLQPLLGSSLPRSLAIEGDIDGGGQEKDRSDGVSP</sequence>